<evidence type="ECO:0000313" key="5">
    <source>
        <dbReference type="EMBL" id="WVZ70107.1"/>
    </source>
</evidence>
<feature type="domain" description="Agenet" evidence="4">
    <location>
        <begin position="92"/>
        <end position="154"/>
    </location>
</feature>
<feature type="region of interest" description="Disordered" evidence="3">
    <location>
        <begin position="1"/>
        <end position="20"/>
    </location>
</feature>
<evidence type="ECO:0000256" key="1">
    <source>
        <dbReference type="ARBA" id="ARBA00022448"/>
    </source>
</evidence>
<dbReference type="InterPro" id="IPR007930">
    <property type="entry name" value="DUF724"/>
</dbReference>
<feature type="non-terminal residue" evidence="5">
    <location>
        <position position="1"/>
    </location>
</feature>
<dbReference type="CDD" id="cd20406">
    <property type="entry name" value="Tudor_Agenet_AtDUF_rpt2_4"/>
    <property type="match status" value="1"/>
</dbReference>
<dbReference type="Pfam" id="PF05266">
    <property type="entry name" value="DUF724"/>
    <property type="match status" value="1"/>
</dbReference>
<keyword evidence="6" id="KW-1185">Reference proteome</keyword>
<evidence type="ECO:0000259" key="4">
    <source>
        <dbReference type="SMART" id="SM00743"/>
    </source>
</evidence>
<protein>
    <recommendedName>
        <fullName evidence="4">Agenet domain-containing protein</fullName>
    </recommendedName>
</protein>
<dbReference type="EMBL" id="CP144748">
    <property type="protein sequence ID" value="WVZ70107.1"/>
    <property type="molecule type" value="Genomic_DNA"/>
</dbReference>
<organism evidence="5 6">
    <name type="scientific">Paspalum notatum var. saurae</name>
    <dbReference type="NCBI Taxonomy" id="547442"/>
    <lineage>
        <taxon>Eukaryota</taxon>
        <taxon>Viridiplantae</taxon>
        <taxon>Streptophyta</taxon>
        <taxon>Embryophyta</taxon>
        <taxon>Tracheophyta</taxon>
        <taxon>Spermatophyta</taxon>
        <taxon>Magnoliopsida</taxon>
        <taxon>Liliopsida</taxon>
        <taxon>Poales</taxon>
        <taxon>Poaceae</taxon>
        <taxon>PACMAD clade</taxon>
        <taxon>Panicoideae</taxon>
        <taxon>Andropogonodae</taxon>
        <taxon>Paspaleae</taxon>
        <taxon>Paspalinae</taxon>
        <taxon>Paspalum</taxon>
    </lineage>
</organism>
<evidence type="ECO:0000313" key="6">
    <source>
        <dbReference type="Proteomes" id="UP001341281"/>
    </source>
</evidence>
<accession>A0AAQ3WQ53</accession>
<feature type="domain" description="Agenet" evidence="4">
    <location>
        <begin position="20"/>
        <end position="89"/>
    </location>
</feature>
<dbReference type="SMART" id="SM00743">
    <property type="entry name" value="Agenet"/>
    <property type="match status" value="3"/>
</dbReference>
<reference evidence="5 6" key="1">
    <citation type="submission" date="2024-02" db="EMBL/GenBank/DDBJ databases">
        <title>High-quality chromosome-scale genome assembly of Pensacola bahiagrass (Paspalum notatum Flugge var. saurae).</title>
        <authorList>
            <person name="Vega J.M."/>
            <person name="Podio M."/>
            <person name="Orjuela J."/>
            <person name="Siena L.A."/>
            <person name="Pessino S.C."/>
            <person name="Combes M.C."/>
            <person name="Mariac C."/>
            <person name="Albertini E."/>
            <person name="Pupilli F."/>
            <person name="Ortiz J.P.A."/>
            <person name="Leblanc O."/>
        </authorList>
    </citation>
    <scope>NUCLEOTIDE SEQUENCE [LARGE SCALE GENOMIC DNA]</scope>
    <source>
        <strain evidence="5">R1</strain>
        <tissue evidence="5">Leaf</tissue>
    </source>
</reference>
<evidence type="ECO:0000256" key="2">
    <source>
        <dbReference type="ARBA" id="ARBA00022604"/>
    </source>
</evidence>
<dbReference type="PANTHER" id="PTHR31917:SF150">
    <property type="entry name" value="OS01G0556800 PROTEIN"/>
    <property type="match status" value="1"/>
</dbReference>
<keyword evidence="1" id="KW-0813">Transport</keyword>
<dbReference type="InterPro" id="IPR008395">
    <property type="entry name" value="Agenet-like_dom"/>
</dbReference>
<sequence>MEETEDAGAGTGAGDWPRRPRYAVGDEVEVILTEKGFRGARFEATVTACLPRSGEYKVVYSDLVVCRGGPRLQEVVAAADMRPRPPPSPPGREVELFDLVEAYHGDGWWPGVVSGILPKRRWKQKARFAVSLPLFREVLELSASLVRPRQEFVCGSWMDTQEVLRGIPLYEEGTNVEVMYDEEKKGTAWRPATIVKMVGGTNYVVNYGNRESSIEVLHSFFIRRPPQPIFNEMMLETSVQVEVYHDGIWLRGVIADVGSCEPRRYRVKVQRHNNTYGDDYLLVSSSLLRPYSKWDGQEWRLRSTKEHAKKIHYPESDYSVESFTPGGNSDQYSSISNKRVRKEELHLRRSLNLRQDTDRSSLKDAMDMEISSEKHISRVMKLESETGGLAFRVAKEKYQVLEGDSLEKLFYTRCDGKGTHTLPKVLASKRKDLFCACSLDDTIEIGSKTDVVVISDDSGYGNFIEISDDSSYKPKRKKTRMNLTIGHSNHLIHDNQAQHSASNLWQVHNSYHDLLLQVTSHSEEHACTKMLSHSMAPPESSQVPSHKDGAQEIRLPGCQVQVLLGKDKKDEQQLSDHLLLENVLMALDDSAISTKVTEAVIKNERTSVSPKEAALPIGKLEPSSSEQQDVKADLLCIQASNDIKKSAGPFPFLHPGVTVDLSAFMPLTAPNSSAFSPVVSITSLLLMSNHKMEVFNKLPQNPHFREACDCPPEFREGRALGLMLSFANMAESIQNMQIQDGPQLYQEKMSSLLDLQENGFDVHTLKFRLDNLLRVRNHHIHLKSRKESLEEEIFEMKGVNCALERHLKFLDSIMWVDKKYQEMKTSVGMQKAANCSSISKLQVDLHQVEESLVSAEANFCSIAAAPWQSEPDLNYGNPCQKSGE</sequence>
<dbReference type="Pfam" id="PF05641">
    <property type="entry name" value="Agenet"/>
    <property type="match status" value="2"/>
</dbReference>
<evidence type="ECO:0000256" key="3">
    <source>
        <dbReference type="SAM" id="MobiDB-lite"/>
    </source>
</evidence>
<dbReference type="AlphaFoldDB" id="A0AAQ3WQ53"/>
<dbReference type="InterPro" id="IPR014002">
    <property type="entry name" value="Agenet_dom_plant"/>
</dbReference>
<dbReference type="Proteomes" id="UP001341281">
    <property type="component" value="Chromosome 04"/>
</dbReference>
<proteinExistence type="predicted"/>
<gene>
    <name evidence="5" type="ORF">U9M48_018801</name>
</gene>
<dbReference type="PANTHER" id="PTHR31917">
    <property type="entry name" value="AGENET DOMAIN-CONTAINING PROTEIN-RELATED"/>
    <property type="match status" value="1"/>
</dbReference>
<keyword evidence="2" id="KW-0341">Growth regulation</keyword>
<feature type="domain" description="Agenet" evidence="4">
    <location>
        <begin position="168"/>
        <end position="230"/>
    </location>
</feature>
<name>A0AAQ3WQ53_PASNO</name>